<keyword evidence="4" id="KW-1185">Reference proteome</keyword>
<dbReference type="AlphaFoldDB" id="A0A7H0LF19"/>
<keyword evidence="1" id="KW-0238">DNA-binding</keyword>
<dbReference type="RefSeq" id="WP_187760600.1">
    <property type="nucleotide sequence ID" value="NZ_JANQBJ010000014.1"/>
</dbReference>
<evidence type="ECO:0000256" key="1">
    <source>
        <dbReference type="ARBA" id="ARBA00023125"/>
    </source>
</evidence>
<dbReference type="InterPro" id="IPR036388">
    <property type="entry name" value="WH-like_DNA-bd_sf"/>
</dbReference>
<dbReference type="InterPro" id="IPR016032">
    <property type="entry name" value="Sig_transdc_resp-reg_C-effctor"/>
</dbReference>
<sequence>MLRQHIPAAIVPTALIGALRENSRPEGAGEIWQPVLEHGWVIARRGALAVTAHAVEILRHGIPIALSPTESVLLGLLIRRGRASHEELVAAFRTAGSNPAGLNISVHRIRRKFAAAGAPDPVERLRGWGLRLRVEPDISGSTSLWIGRPAA</sequence>
<dbReference type="GO" id="GO:0006355">
    <property type="term" value="P:regulation of DNA-templated transcription"/>
    <property type="evidence" value="ECO:0007669"/>
    <property type="project" value="InterPro"/>
</dbReference>
<organism evidence="3 4">
    <name type="scientific">Sphingomonas alpina</name>
    <dbReference type="NCBI Taxonomy" id="653931"/>
    <lineage>
        <taxon>Bacteria</taxon>
        <taxon>Pseudomonadati</taxon>
        <taxon>Pseudomonadota</taxon>
        <taxon>Alphaproteobacteria</taxon>
        <taxon>Sphingomonadales</taxon>
        <taxon>Sphingomonadaceae</taxon>
        <taxon>Sphingomonas</taxon>
    </lineage>
</organism>
<dbReference type="SUPFAM" id="SSF46894">
    <property type="entry name" value="C-terminal effector domain of the bipartite response regulators"/>
    <property type="match status" value="1"/>
</dbReference>
<dbReference type="Proteomes" id="UP000516148">
    <property type="component" value="Chromosome"/>
</dbReference>
<evidence type="ECO:0000313" key="3">
    <source>
        <dbReference type="EMBL" id="QNQ08272.1"/>
    </source>
</evidence>
<gene>
    <name evidence="3" type="ORF">H3Z74_16115</name>
</gene>
<feature type="domain" description="OmpR/PhoB-type" evidence="2">
    <location>
        <begin position="61"/>
        <end position="132"/>
    </location>
</feature>
<evidence type="ECO:0000313" key="4">
    <source>
        <dbReference type="Proteomes" id="UP000516148"/>
    </source>
</evidence>
<evidence type="ECO:0000259" key="2">
    <source>
        <dbReference type="SMART" id="SM00862"/>
    </source>
</evidence>
<dbReference type="SMART" id="SM00862">
    <property type="entry name" value="Trans_reg_C"/>
    <property type="match status" value="1"/>
</dbReference>
<dbReference type="GO" id="GO:0000160">
    <property type="term" value="P:phosphorelay signal transduction system"/>
    <property type="evidence" value="ECO:0007669"/>
    <property type="project" value="InterPro"/>
</dbReference>
<proteinExistence type="predicted"/>
<dbReference type="EMBL" id="CP061038">
    <property type="protein sequence ID" value="QNQ08272.1"/>
    <property type="molecule type" value="Genomic_DNA"/>
</dbReference>
<dbReference type="GO" id="GO:0003677">
    <property type="term" value="F:DNA binding"/>
    <property type="evidence" value="ECO:0007669"/>
    <property type="project" value="UniProtKB-KW"/>
</dbReference>
<accession>A0A7H0LF19</accession>
<dbReference type="Gene3D" id="1.10.10.10">
    <property type="entry name" value="Winged helix-like DNA-binding domain superfamily/Winged helix DNA-binding domain"/>
    <property type="match status" value="1"/>
</dbReference>
<reference evidence="3 4" key="1">
    <citation type="submission" date="2020-09" db="EMBL/GenBank/DDBJ databases">
        <title>Sphingomonas sp., a new species isolated from pork steak.</title>
        <authorList>
            <person name="Heidler von Heilborn D."/>
        </authorList>
    </citation>
    <scope>NUCLEOTIDE SEQUENCE [LARGE SCALE GENOMIC DNA]</scope>
    <source>
        <strain evidence="4">S8-3T</strain>
    </source>
</reference>
<protein>
    <submittedName>
        <fullName evidence="3">Helix-turn-helix domain-containing protein</fullName>
    </submittedName>
</protein>
<name>A0A7H0LF19_9SPHN</name>
<dbReference type="KEGG" id="spap:H3Z74_16115"/>
<dbReference type="InterPro" id="IPR001867">
    <property type="entry name" value="OmpR/PhoB-type_DNA-bd"/>
</dbReference>